<organism evidence="2 3">
    <name type="scientific">Hermetia illucens</name>
    <name type="common">Black soldier fly</name>
    <dbReference type="NCBI Taxonomy" id="343691"/>
    <lineage>
        <taxon>Eukaryota</taxon>
        <taxon>Metazoa</taxon>
        <taxon>Ecdysozoa</taxon>
        <taxon>Arthropoda</taxon>
        <taxon>Hexapoda</taxon>
        <taxon>Insecta</taxon>
        <taxon>Pterygota</taxon>
        <taxon>Neoptera</taxon>
        <taxon>Endopterygota</taxon>
        <taxon>Diptera</taxon>
        <taxon>Brachycera</taxon>
        <taxon>Stratiomyomorpha</taxon>
        <taxon>Stratiomyidae</taxon>
        <taxon>Hermetiinae</taxon>
        <taxon>Hermetia</taxon>
    </lineage>
</organism>
<dbReference type="InParanoid" id="A0A7R8YX08"/>
<keyword evidence="1" id="KW-1133">Transmembrane helix</keyword>
<evidence type="ECO:0000313" key="3">
    <source>
        <dbReference type="Proteomes" id="UP000594454"/>
    </source>
</evidence>
<dbReference type="PANTHER" id="PTHR13304">
    <property type="entry name" value="GLYCOSYLPHOSPHATIDYLINOSITOL ANCHOR ATTACHMENT 1 PROTEIN"/>
    <property type="match status" value="1"/>
</dbReference>
<proteinExistence type="predicted"/>
<dbReference type="FunCoup" id="A0A7R8YX08">
    <property type="interactions" value="1781"/>
</dbReference>
<reference evidence="2 3" key="1">
    <citation type="submission" date="2020-11" db="EMBL/GenBank/DDBJ databases">
        <authorList>
            <person name="Wallbank WR R."/>
            <person name="Pardo Diaz C."/>
            <person name="Kozak K."/>
            <person name="Martin S."/>
            <person name="Jiggins C."/>
            <person name="Moest M."/>
            <person name="Warren A I."/>
            <person name="Generalovic N T."/>
            <person name="Byers J.R.P. K."/>
            <person name="Montejo-Kovacevich G."/>
            <person name="Yen C E."/>
        </authorList>
    </citation>
    <scope>NUCLEOTIDE SEQUENCE [LARGE SCALE GENOMIC DNA]</scope>
</reference>
<dbReference type="GO" id="GO:0016255">
    <property type="term" value="P:attachment of GPI anchor to protein"/>
    <property type="evidence" value="ECO:0007669"/>
    <property type="project" value="TreeGrafter"/>
</dbReference>
<keyword evidence="1" id="KW-0812">Transmembrane</keyword>
<protein>
    <recommendedName>
        <fullName evidence="4">Glycosylphosphatidylinositol anchor attachment 1 protein</fullName>
    </recommendedName>
</protein>
<dbReference type="EMBL" id="LR899012">
    <property type="protein sequence ID" value="CAD7087935.1"/>
    <property type="molecule type" value="Genomic_DNA"/>
</dbReference>
<feature type="transmembrane region" description="Helical" evidence="1">
    <location>
        <begin position="567"/>
        <end position="590"/>
    </location>
</feature>
<evidence type="ECO:0008006" key="4">
    <source>
        <dbReference type="Google" id="ProtNLM"/>
    </source>
</evidence>
<feature type="transmembrane region" description="Helical" evidence="1">
    <location>
        <begin position="623"/>
        <end position="644"/>
    </location>
</feature>
<dbReference type="GO" id="GO:0042765">
    <property type="term" value="C:GPI-anchor transamidase complex"/>
    <property type="evidence" value="ECO:0007669"/>
    <property type="project" value="InterPro"/>
</dbReference>
<feature type="transmembrane region" description="Helical" evidence="1">
    <location>
        <begin position="487"/>
        <end position="506"/>
    </location>
</feature>
<dbReference type="Pfam" id="PF04114">
    <property type="entry name" value="Gaa1"/>
    <property type="match status" value="1"/>
</dbReference>
<gene>
    <name evidence="2" type="ORF">HERILL_LOCUS10607</name>
</gene>
<dbReference type="AlphaFoldDB" id="A0A7R8YX08"/>
<keyword evidence="1" id="KW-0472">Membrane</keyword>
<name>A0A7R8YX08_HERIL</name>
<dbReference type="OrthoDB" id="445301at2759"/>
<dbReference type="Proteomes" id="UP000594454">
    <property type="component" value="Chromosome 4"/>
</dbReference>
<dbReference type="PIRSF" id="PIRSF036762">
    <property type="entry name" value="GAA1"/>
    <property type="match status" value="1"/>
</dbReference>
<sequence>MGILTDASLNQRNHLGRNFLKHNRKICALFYLAGAVWFCCLGHSQFNHATYLSENALSPGLVYSEIKVESARIAQNYLDELNREREVYRSGIPYNWIMAKMQQIGLEVYTHNFTLHYPLGSGREFHGENIYGILRAPRIGSTEGIVFSAPYRPPESVHPDITASVPLLLAFAEFTRRKNYWAKDLIFLVTDREQLGMHAWLEAYYKGDLEDASALDAGNLKGRAGALQAALNLEIQDFDAEYLNVKIEGLNGQLPNLDMFNLIQRIAARELPVREPCGYKQTSPRKRAKNKNAVLENVKAMLSMLLSQANGVPTGNHGLFHRYRVEALTLEAVKKPKSDYQSRGAAVLPLLKVIEGVSRSLNNLLERFHQSYFFYILVSNDRFVSIGDFIPCLLLMAGPLFIKAFFLWLGLNVEDPEMEKCDEDEKQAESSQTELKPIVKKELDLQYSKVLRIFLIAHLIGFLASVMPENRGLNEVFATLGLSSNQFITGLAVVFSIVALLAPHIVELNYDGVELLHIVTLLELASVLVVVGLLNFALGFLLSIVIAPAAILVDRNHNASIKCLNRFYVILLHPLIVSYGVVLILTLNAFPELGLLAVAQRAIGATMDALTYSVVDSIIYGNWVYNAVTIAFLSNWMMLWRVVCYTKTEEGRPKLKTS</sequence>
<feature type="transmembrane region" description="Helical" evidence="1">
    <location>
        <begin position="393"/>
        <end position="411"/>
    </location>
</feature>
<evidence type="ECO:0000256" key="1">
    <source>
        <dbReference type="SAM" id="Phobius"/>
    </source>
</evidence>
<dbReference type="PANTHER" id="PTHR13304:SF0">
    <property type="entry name" value="GLYCOSYLPHOSPHATIDYLINOSITOL ANCHOR ATTACHMENT 1 PROTEIN"/>
    <property type="match status" value="1"/>
</dbReference>
<dbReference type="OMA" id="RESEWNI"/>
<keyword evidence="3" id="KW-1185">Reference proteome</keyword>
<evidence type="ECO:0000313" key="2">
    <source>
        <dbReference type="EMBL" id="CAD7087935.1"/>
    </source>
</evidence>
<dbReference type="InterPro" id="IPR007246">
    <property type="entry name" value="Gaa1"/>
</dbReference>
<accession>A0A7R8YX08</accession>